<dbReference type="InterPro" id="IPR016181">
    <property type="entry name" value="Acyl_CoA_acyltransferase"/>
</dbReference>
<dbReference type="Pfam" id="PF13302">
    <property type="entry name" value="Acetyltransf_3"/>
    <property type="match status" value="1"/>
</dbReference>
<dbReference type="CDD" id="cd04301">
    <property type="entry name" value="NAT_SF"/>
    <property type="match status" value="1"/>
</dbReference>
<feature type="domain" description="N-acetyltransferase" evidence="1">
    <location>
        <begin position="15"/>
        <end position="180"/>
    </location>
</feature>
<protein>
    <submittedName>
        <fullName evidence="2">Ribosomal N-acetyltransferase YdaF</fullName>
        <ecNumber evidence="2">2.3.1.-</ecNumber>
    </submittedName>
</protein>
<gene>
    <name evidence="2" type="primary">ydaF_5</name>
    <name evidence="2" type="ORF">DWB77_04390</name>
</gene>
<evidence type="ECO:0000313" key="3">
    <source>
        <dbReference type="Proteomes" id="UP000271554"/>
    </source>
</evidence>
<reference evidence="2 3" key="1">
    <citation type="submission" date="2018-10" db="EMBL/GenBank/DDBJ databases">
        <title>Relationship between Morphology and Antimicrobial Activity in Streptomyces.</title>
        <authorList>
            <person name="Kang H.J."/>
            <person name="Kim S.B."/>
        </authorList>
    </citation>
    <scope>NUCLEOTIDE SEQUENCE [LARGE SCALE GENOMIC DNA]</scope>
    <source>
        <strain evidence="2 3">BH38</strain>
    </source>
</reference>
<keyword evidence="3" id="KW-1185">Reference proteome</keyword>
<dbReference type="InterPro" id="IPR000182">
    <property type="entry name" value="GNAT_dom"/>
</dbReference>
<dbReference type="EC" id="2.3.1.-" evidence="2"/>
<dbReference type="Proteomes" id="UP000271554">
    <property type="component" value="Chromosome"/>
</dbReference>
<dbReference type="AlphaFoldDB" id="A0A387HN22"/>
<dbReference type="GO" id="GO:0005737">
    <property type="term" value="C:cytoplasm"/>
    <property type="evidence" value="ECO:0007669"/>
    <property type="project" value="TreeGrafter"/>
</dbReference>
<dbReference type="GO" id="GO:0008999">
    <property type="term" value="F:protein-N-terminal-alanine acetyltransferase activity"/>
    <property type="evidence" value="ECO:0007669"/>
    <property type="project" value="TreeGrafter"/>
</dbReference>
<dbReference type="PROSITE" id="PS51186">
    <property type="entry name" value="GNAT"/>
    <property type="match status" value="1"/>
</dbReference>
<dbReference type="KEGG" id="shun:DWB77_04390"/>
<accession>A0A387HN22</accession>
<dbReference type="PANTHER" id="PTHR43441:SF10">
    <property type="entry name" value="ACETYLTRANSFERASE"/>
    <property type="match status" value="1"/>
</dbReference>
<organism evidence="2 3">
    <name type="scientific">Streptomyces hundungensis</name>
    <dbReference type="NCBI Taxonomy" id="1077946"/>
    <lineage>
        <taxon>Bacteria</taxon>
        <taxon>Bacillati</taxon>
        <taxon>Actinomycetota</taxon>
        <taxon>Actinomycetes</taxon>
        <taxon>Kitasatosporales</taxon>
        <taxon>Streptomycetaceae</taxon>
        <taxon>Streptomyces</taxon>
    </lineage>
</organism>
<dbReference type="OrthoDB" id="2061990at2"/>
<proteinExistence type="predicted"/>
<dbReference type="InterPro" id="IPR051908">
    <property type="entry name" value="Ribosomal_N-acetyltransferase"/>
</dbReference>
<keyword evidence="2" id="KW-0012">Acyltransferase</keyword>
<dbReference type="SUPFAM" id="SSF55729">
    <property type="entry name" value="Acyl-CoA N-acyltransferases (Nat)"/>
    <property type="match status" value="1"/>
</dbReference>
<sequence length="190" mass="21218">MKLQLIPADLRGHGLRLRVWRDNDVEPLLRGVTDPEYLRWNTHNAPVEDEAAVAELLRLRALGWARGEFATYCVTDESSGEVLGHVGLNSVDWPLRCARVGYWTLPEARGRGVAGHALELITRWAFDTVGLHRVELGHAVGHHVSCRVAERCGYRAEGTLRGAMFEAGRRDAFRDLHLHARLATDGGARE</sequence>
<dbReference type="RefSeq" id="WP_120722840.1">
    <property type="nucleotide sequence ID" value="NZ_CP032698.1"/>
</dbReference>
<dbReference type="Gene3D" id="3.40.630.30">
    <property type="match status" value="1"/>
</dbReference>
<dbReference type="GO" id="GO:1990189">
    <property type="term" value="F:protein N-terminal-serine acetyltransferase activity"/>
    <property type="evidence" value="ECO:0007669"/>
    <property type="project" value="TreeGrafter"/>
</dbReference>
<dbReference type="PANTHER" id="PTHR43441">
    <property type="entry name" value="RIBOSOMAL-PROTEIN-SERINE ACETYLTRANSFERASE"/>
    <property type="match status" value="1"/>
</dbReference>
<dbReference type="EMBL" id="CP032698">
    <property type="protein sequence ID" value="AYG82220.1"/>
    <property type="molecule type" value="Genomic_DNA"/>
</dbReference>
<name>A0A387HN22_9ACTN</name>
<evidence type="ECO:0000313" key="2">
    <source>
        <dbReference type="EMBL" id="AYG82220.1"/>
    </source>
</evidence>
<evidence type="ECO:0000259" key="1">
    <source>
        <dbReference type="PROSITE" id="PS51186"/>
    </source>
</evidence>
<keyword evidence="2" id="KW-0808">Transferase</keyword>